<feature type="transmembrane region" description="Helical" evidence="7">
    <location>
        <begin position="12"/>
        <end position="31"/>
    </location>
</feature>
<organism evidence="9 10">
    <name type="scientific">Sphingomonas naphthae</name>
    <dbReference type="NCBI Taxonomy" id="1813468"/>
    <lineage>
        <taxon>Bacteria</taxon>
        <taxon>Pseudomonadati</taxon>
        <taxon>Pseudomonadota</taxon>
        <taxon>Alphaproteobacteria</taxon>
        <taxon>Sphingomonadales</taxon>
        <taxon>Sphingomonadaceae</taxon>
        <taxon>Sphingomonas</taxon>
    </lineage>
</organism>
<dbReference type="EMBL" id="CP117411">
    <property type="protein sequence ID" value="WCT73991.1"/>
    <property type="molecule type" value="Genomic_DNA"/>
</dbReference>
<keyword evidence="5 7" id="KW-1133">Transmembrane helix</keyword>
<keyword evidence="10" id="KW-1185">Reference proteome</keyword>
<dbReference type="Gene3D" id="1.20.1250.20">
    <property type="entry name" value="MFS general substrate transporter like domains"/>
    <property type="match status" value="1"/>
</dbReference>
<reference evidence="9 10" key="1">
    <citation type="submission" date="2023-02" db="EMBL/GenBank/DDBJ databases">
        <title>Genome sequence of Sphingomonas naphthae.</title>
        <authorList>
            <person name="Kim S."/>
            <person name="Heo J."/>
            <person name="Kwon S.-W."/>
        </authorList>
    </citation>
    <scope>NUCLEOTIDE SEQUENCE [LARGE SCALE GENOMIC DNA]</scope>
    <source>
        <strain evidence="9 10">KACC 18716</strain>
    </source>
</reference>
<dbReference type="SUPFAM" id="SSF103473">
    <property type="entry name" value="MFS general substrate transporter"/>
    <property type="match status" value="1"/>
</dbReference>
<dbReference type="PROSITE" id="PS50850">
    <property type="entry name" value="MFS"/>
    <property type="match status" value="1"/>
</dbReference>
<evidence type="ECO:0000256" key="7">
    <source>
        <dbReference type="SAM" id="Phobius"/>
    </source>
</evidence>
<feature type="transmembrane region" description="Helical" evidence="7">
    <location>
        <begin position="51"/>
        <end position="74"/>
    </location>
</feature>
<evidence type="ECO:0000256" key="4">
    <source>
        <dbReference type="ARBA" id="ARBA00022692"/>
    </source>
</evidence>
<dbReference type="PANTHER" id="PTHR23517">
    <property type="entry name" value="RESISTANCE PROTEIN MDTM, PUTATIVE-RELATED-RELATED"/>
    <property type="match status" value="1"/>
</dbReference>
<evidence type="ECO:0000313" key="9">
    <source>
        <dbReference type="EMBL" id="WCT73991.1"/>
    </source>
</evidence>
<feature type="transmembrane region" description="Helical" evidence="7">
    <location>
        <begin position="332"/>
        <end position="349"/>
    </location>
</feature>
<dbReference type="InterPro" id="IPR011701">
    <property type="entry name" value="MFS"/>
</dbReference>
<evidence type="ECO:0000256" key="2">
    <source>
        <dbReference type="ARBA" id="ARBA00022448"/>
    </source>
</evidence>
<keyword evidence="3" id="KW-1003">Cell membrane</keyword>
<feature type="domain" description="Major facilitator superfamily (MFS) profile" evidence="8">
    <location>
        <begin position="13"/>
        <end position="384"/>
    </location>
</feature>
<dbReference type="Proteomes" id="UP001220395">
    <property type="component" value="Chromosome"/>
</dbReference>
<proteinExistence type="predicted"/>
<feature type="transmembrane region" description="Helical" evidence="7">
    <location>
        <begin position="81"/>
        <end position="100"/>
    </location>
</feature>
<keyword evidence="2" id="KW-0813">Transport</keyword>
<feature type="transmembrane region" description="Helical" evidence="7">
    <location>
        <begin position="208"/>
        <end position="230"/>
    </location>
</feature>
<dbReference type="InterPro" id="IPR036259">
    <property type="entry name" value="MFS_trans_sf"/>
</dbReference>
<keyword evidence="6 7" id="KW-0472">Membrane</keyword>
<dbReference type="InterPro" id="IPR020846">
    <property type="entry name" value="MFS_dom"/>
</dbReference>
<keyword evidence="4 7" id="KW-0812">Transmembrane</keyword>
<dbReference type="Pfam" id="PF07690">
    <property type="entry name" value="MFS_1"/>
    <property type="match status" value="1"/>
</dbReference>
<feature type="transmembrane region" description="Helical" evidence="7">
    <location>
        <begin position="273"/>
        <end position="292"/>
    </location>
</feature>
<dbReference type="RefSeq" id="WP_273688677.1">
    <property type="nucleotide sequence ID" value="NZ_CP117411.1"/>
</dbReference>
<feature type="transmembrane region" description="Helical" evidence="7">
    <location>
        <begin position="106"/>
        <end position="128"/>
    </location>
</feature>
<feature type="transmembrane region" description="Helical" evidence="7">
    <location>
        <begin position="169"/>
        <end position="188"/>
    </location>
</feature>
<feature type="transmembrane region" description="Helical" evidence="7">
    <location>
        <begin position="140"/>
        <end position="163"/>
    </location>
</feature>
<comment type="subcellular location">
    <subcellularLocation>
        <location evidence="1">Cell membrane</location>
        <topology evidence="1">Multi-pass membrane protein</topology>
    </subcellularLocation>
</comment>
<gene>
    <name evidence="9" type="ORF">PQ455_01785</name>
</gene>
<accession>A0ABY7TMK4</accession>
<feature type="transmembrane region" description="Helical" evidence="7">
    <location>
        <begin position="361"/>
        <end position="379"/>
    </location>
</feature>
<evidence type="ECO:0000256" key="5">
    <source>
        <dbReference type="ARBA" id="ARBA00022989"/>
    </source>
</evidence>
<dbReference type="PANTHER" id="PTHR23517:SF13">
    <property type="entry name" value="MAJOR FACILITATOR SUPERFAMILY MFS_1"/>
    <property type="match status" value="1"/>
</dbReference>
<sequence length="389" mass="39702">MTDIAPGHVGLGGRISLVLVGGLIVIGFSSLVPVLPKISAHFADTPGAGTIVRAMITALGGAMAIGAPIGGLLAERFGERRLLLVALATFALAGIAGMVIDDLWLLLASRIVVGLALATCGVTAIATLANGVPDAERPRWLGFSSMFGNLATLGVMPVAVMLGAMDWRLVFTLHLAALPILLLILTLVPAPPVARTVTARVEGGGFPWAMLGLGLVCGGVATTLPAYLPFHFTEIGESNPRYPALAIMALTLGAGTLSFAYGWVRRFAGPAKIFVGGFLIVGLALLLVIAGHSVTTTLIGTTLLGVGVGLLSPNLFAVAAADLPERRARRIGLARAGYFGAALLAQIPLEPVAARYGAQGAFVALAGFAFAMALVMLAGRARLAPPAIA</sequence>
<dbReference type="InterPro" id="IPR050171">
    <property type="entry name" value="MFS_Transporters"/>
</dbReference>
<evidence type="ECO:0000256" key="1">
    <source>
        <dbReference type="ARBA" id="ARBA00004651"/>
    </source>
</evidence>
<protein>
    <submittedName>
        <fullName evidence="9">MFS transporter</fullName>
    </submittedName>
</protein>
<name>A0ABY7TMK4_9SPHN</name>
<feature type="transmembrane region" description="Helical" evidence="7">
    <location>
        <begin position="298"/>
        <end position="320"/>
    </location>
</feature>
<evidence type="ECO:0000256" key="3">
    <source>
        <dbReference type="ARBA" id="ARBA00022475"/>
    </source>
</evidence>
<evidence type="ECO:0000259" key="8">
    <source>
        <dbReference type="PROSITE" id="PS50850"/>
    </source>
</evidence>
<evidence type="ECO:0000313" key="10">
    <source>
        <dbReference type="Proteomes" id="UP001220395"/>
    </source>
</evidence>
<evidence type="ECO:0000256" key="6">
    <source>
        <dbReference type="ARBA" id="ARBA00023136"/>
    </source>
</evidence>
<feature type="transmembrane region" description="Helical" evidence="7">
    <location>
        <begin position="242"/>
        <end position="261"/>
    </location>
</feature>